<dbReference type="EMBL" id="MU005779">
    <property type="protein sequence ID" value="KAF2705324.1"/>
    <property type="molecule type" value="Genomic_DNA"/>
</dbReference>
<evidence type="ECO:0000313" key="3">
    <source>
        <dbReference type="Proteomes" id="UP000799428"/>
    </source>
</evidence>
<dbReference type="Proteomes" id="UP000799428">
    <property type="component" value="Unassembled WGS sequence"/>
</dbReference>
<name>A0A6G1JXI6_9PLEO</name>
<dbReference type="OrthoDB" id="3795027at2759"/>
<keyword evidence="3" id="KW-1185">Reference proteome</keyword>
<feature type="compositionally biased region" description="Low complexity" evidence="1">
    <location>
        <begin position="15"/>
        <end position="42"/>
    </location>
</feature>
<feature type="region of interest" description="Disordered" evidence="1">
    <location>
        <begin position="183"/>
        <end position="203"/>
    </location>
</feature>
<evidence type="ECO:0000313" key="2">
    <source>
        <dbReference type="EMBL" id="KAF2705324.1"/>
    </source>
</evidence>
<evidence type="ECO:0000256" key="1">
    <source>
        <dbReference type="SAM" id="MobiDB-lite"/>
    </source>
</evidence>
<sequence length="325" mass="36433">MTPSNEPEWTILSRNNTNTNTNNMATNTATPTQAAAPAPSSAIELTIHTKPNTDASPTEKKECTCGAQVTPPKLERNNTLDSYSEDEFLPQPRGGRSIRRAPIRRNYSVSPVRRRRPVVIQDETTMITSSYMLLSKVGNYDGVVDLPLPAFSSAYLATFPFTDKDVKKWAWLMARGVEDTYMNQPRDRDEDDDDDYPRFNRMRGGRNRSPYYEPVVSVTDIPSLYVSRALETSVIPENTREEVRYMIVIQNRNRPQGCKLLVAESRKAAAIMMYYEALSGNSVVFVGAVVDQTKKLAHKKLVRVETLEEAIELTADGNGDIGVIC</sequence>
<organism evidence="2 3">
    <name type="scientific">Pleomassaria siparia CBS 279.74</name>
    <dbReference type="NCBI Taxonomy" id="1314801"/>
    <lineage>
        <taxon>Eukaryota</taxon>
        <taxon>Fungi</taxon>
        <taxon>Dikarya</taxon>
        <taxon>Ascomycota</taxon>
        <taxon>Pezizomycotina</taxon>
        <taxon>Dothideomycetes</taxon>
        <taxon>Pleosporomycetidae</taxon>
        <taxon>Pleosporales</taxon>
        <taxon>Pleomassariaceae</taxon>
        <taxon>Pleomassaria</taxon>
    </lineage>
</organism>
<accession>A0A6G1JXI6</accession>
<proteinExistence type="predicted"/>
<reference evidence="2" key="1">
    <citation type="journal article" date="2020" name="Stud. Mycol.">
        <title>101 Dothideomycetes genomes: a test case for predicting lifestyles and emergence of pathogens.</title>
        <authorList>
            <person name="Haridas S."/>
            <person name="Albert R."/>
            <person name="Binder M."/>
            <person name="Bloem J."/>
            <person name="Labutti K."/>
            <person name="Salamov A."/>
            <person name="Andreopoulos B."/>
            <person name="Baker S."/>
            <person name="Barry K."/>
            <person name="Bills G."/>
            <person name="Bluhm B."/>
            <person name="Cannon C."/>
            <person name="Castanera R."/>
            <person name="Culley D."/>
            <person name="Daum C."/>
            <person name="Ezra D."/>
            <person name="Gonzalez J."/>
            <person name="Henrissat B."/>
            <person name="Kuo A."/>
            <person name="Liang C."/>
            <person name="Lipzen A."/>
            <person name="Lutzoni F."/>
            <person name="Magnuson J."/>
            <person name="Mondo S."/>
            <person name="Nolan M."/>
            <person name="Ohm R."/>
            <person name="Pangilinan J."/>
            <person name="Park H.-J."/>
            <person name="Ramirez L."/>
            <person name="Alfaro M."/>
            <person name="Sun H."/>
            <person name="Tritt A."/>
            <person name="Yoshinaga Y."/>
            <person name="Zwiers L.-H."/>
            <person name="Turgeon B."/>
            <person name="Goodwin S."/>
            <person name="Spatafora J."/>
            <person name="Crous P."/>
            <person name="Grigoriev I."/>
        </authorList>
    </citation>
    <scope>NUCLEOTIDE SEQUENCE</scope>
    <source>
        <strain evidence="2">CBS 279.74</strain>
    </source>
</reference>
<feature type="region of interest" description="Disordered" evidence="1">
    <location>
        <begin position="1"/>
        <end position="78"/>
    </location>
</feature>
<protein>
    <submittedName>
        <fullName evidence="2">Uncharacterized protein</fullName>
    </submittedName>
</protein>
<gene>
    <name evidence="2" type="ORF">K504DRAFT_99651</name>
</gene>
<dbReference type="AlphaFoldDB" id="A0A6G1JXI6"/>